<evidence type="ECO:0000256" key="3">
    <source>
        <dbReference type="SAM" id="MobiDB-lite"/>
    </source>
</evidence>
<organism evidence="6 7">
    <name type="scientific">Methylobacterium nonmethylotrophicum</name>
    <dbReference type="NCBI Taxonomy" id="1141884"/>
    <lineage>
        <taxon>Bacteria</taxon>
        <taxon>Pseudomonadati</taxon>
        <taxon>Pseudomonadota</taxon>
        <taxon>Alphaproteobacteria</taxon>
        <taxon>Hyphomicrobiales</taxon>
        <taxon>Methylobacteriaceae</taxon>
        <taxon>Methylobacterium</taxon>
    </lineage>
</organism>
<feature type="region of interest" description="Disordered" evidence="3">
    <location>
        <begin position="377"/>
        <end position="397"/>
    </location>
</feature>
<evidence type="ECO:0000313" key="7">
    <source>
        <dbReference type="Proteomes" id="UP000297535"/>
    </source>
</evidence>
<dbReference type="Pfam" id="PF00534">
    <property type="entry name" value="Glycos_transf_1"/>
    <property type="match status" value="1"/>
</dbReference>
<sequence>MTPQAPSLLILGTRGIPAEHGGFETFAERLALFLAGRGWSVGVYCQDEVGEVGERFRSETWCGIELIRVQVASTGPRATLDFDFHCVRHAATRRAVCLVLGYNGAVFLPLLRLAGRKIVTNMDGIEWRRPKWSFPVKAWFWVNEWIAAWSSHRLVADHPVIADHVATRRPRRAITTIPYGGEPVRDAPSAPLAAFGVEPGRYMVSICRIEPDNNILTIVEAFSRRRRGAKLIVLGELRPGNAYHARIRAAASDEVMFPGAIYDAQVVGALRYHAGAYLHGHTVGGTNPSLVEALWAGSPIIAHDNPYNRITAGEAQSYFRDADECDRLMTRILTDAALAERCRQGARLQAQRFDWTDILEAYETMILKVGTAGRERAPALETKPEAGPAVGVPTRSL</sequence>
<dbReference type="Pfam" id="PF09314">
    <property type="entry name" value="DUF1972"/>
    <property type="match status" value="1"/>
</dbReference>
<dbReference type="EMBL" id="SRLB01000008">
    <property type="protein sequence ID" value="TGD99410.1"/>
    <property type="molecule type" value="Genomic_DNA"/>
</dbReference>
<dbReference type="InterPro" id="IPR015393">
    <property type="entry name" value="DUF1972"/>
</dbReference>
<evidence type="ECO:0000256" key="1">
    <source>
        <dbReference type="ARBA" id="ARBA00022676"/>
    </source>
</evidence>
<dbReference type="RefSeq" id="WP_135415042.1">
    <property type="nucleotide sequence ID" value="NZ_SRLB01000008.1"/>
</dbReference>
<keyword evidence="2 6" id="KW-0808">Transferase</keyword>
<protein>
    <submittedName>
        <fullName evidence="6">Glycosyltransferase family 1 protein</fullName>
    </submittedName>
</protein>
<dbReference type="AlphaFoldDB" id="A0A4Z0NS85"/>
<dbReference type="PANTHER" id="PTHR12526">
    <property type="entry name" value="GLYCOSYLTRANSFERASE"/>
    <property type="match status" value="1"/>
</dbReference>
<dbReference type="Gene3D" id="3.40.50.2000">
    <property type="entry name" value="Glycogen Phosphorylase B"/>
    <property type="match status" value="2"/>
</dbReference>
<keyword evidence="1" id="KW-0328">Glycosyltransferase</keyword>
<feature type="domain" description="DUF1972" evidence="5">
    <location>
        <begin position="8"/>
        <end position="182"/>
    </location>
</feature>
<dbReference type="InterPro" id="IPR001296">
    <property type="entry name" value="Glyco_trans_1"/>
</dbReference>
<feature type="domain" description="Glycosyl transferase family 1" evidence="4">
    <location>
        <begin position="201"/>
        <end position="347"/>
    </location>
</feature>
<dbReference type="GO" id="GO:0016757">
    <property type="term" value="F:glycosyltransferase activity"/>
    <property type="evidence" value="ECO:0007669"/>
    <property type="project" value="UniProtKB-KW"/>
</dbReference>
<dbReference type="Proteomes" id="UP000297535">
    <property type="component" value="Unassembled WGS sequence"/>
</dbReference>
<accession>A0A4Z0NS85</accession>
<dbReference type="PANTHER" id="PTHR12526:SF510">
    <property type="entry name" value="D-INOSITOL 3-PHOSPHATE GLYCOSYLTRANSFERASE"/>
    <property type="match status" value="1"/>
</dbReference>
<evidence type="ECO:0000256" key="2">
    <source>
        <dbReference type="ARBA" id="ARBA00022679"/>
    </source>
</evidence>
<dbReference type="SUPFAM" id="SSF53756">
    <property type="entry name" value="UDP-Glycosyltransferase/glycogen phosphorylase"/>
    <property type="match status" value="1"/>
</dbReference>
<dbReference type="OrthoDB" id="9792269at2"/>
<evidence type="ECO:0000259" key="4">
    <source>
        <dbReference type="Pfam" id="PF00534"/>
    </source>
</evidence>
<reference evidence="6 7" key="1">
    <citation type="submission" date="2019-04" db="EMBL/GenBank/DDBJ databases">
        <authorList>
            <person name="Feng G."/>
            <person name="Zhu H."/>
        </authorList>
    </citation>
    <scope>NUCLEOTIDE SEQUENCE [LARGE SCALE GENOMIC DNA]</scope>
    <source>
        <strain evidence="6 7">6HR-1</strain>
    </source>
</reference>
<proteinExistence type="predicted"/>
<name>A0A4Z0NS85_9HYPH</name>
<gene>
    <name evidence="6" type="ORF">EU555_12950</name>
</gene>
<evidence type="ECO:0000259" key="5">
    <source>
        <dbReference type="Pfam" id="PF09314"/>
    </source>
</evidence>
<evidence type="ECO:0000313" key="6">
    <source>
        <dbReference type="EMBL" id="TGD99410.1"/>
    </source>
</evidence>
<comment type="caution">
    <text evidence="6">The sequence shown here is derived from an EMBL/GenBank/DDBJ whole genome shotgun (WGS) entry which is preliminary data.</text>
</comment>
<keyword evidence="7" id="KW-1185">Reference proteome</keyword>